<reference evidence="2" key="1">
    <citation type="submission" date="2017-07" db="EMBL/GenBank/DDBJ databases">
        <title>Taro Niue Genome Assembly and Annotation.</title>
        <authorList>
            <person name="Atibalentja N."/>
            <person name="Keating K."/>
            <person name="Fields C.J."/>
        </authorList>
    </citation>
    <scope>NUCLEOTIDE SEQUENCE</scope>
    <source>
        <strain evidence="2">Niue_2</strain>
        <tissue evidence="2">Leaf</tissue>
    </source>
</reference>
<gene>
    <name evidence="2" type="ORF">Taro_013987</name>
</gene>
<comment type="caution">
    <text evidence="2">The sequence shown here is derived from an EMBL/GenBank/DDBJ whole genome shotgun (WGS) entry which is preliminary data.</text>
</comment>
<evidence type="ECO:0000313" key="2">
    <source>
        <dbReference type="EMBL" id="MQL81532.1"/>
    </source>
</evidence>
<dbReference type="AlphaFoldDB" id="A0A843U7Y5"/>
<proteinExistence type="predicted"/>
<protein>
    <submittedName>
        <fullName evidence="2">Uncharacterized protein</fullName>
    </submittedName>
</protein>
<dbReference type="Proteomes" id="UP000652761">
    <property type="component" value="Unassembled WGS sequence"/>
</dbReference>
<evidence type="ECO:0000313" key="3">
    <source>
        <dbReference type="Proteomes" id="UP000652761"/>
    </source>
</evidence>
<evidence type="ECO:0000256" key="1">
    <source>
        <dbReference type="SAM" id="MobiDB-lite"/>
    </source>
</evidence>
<accession>A0A843U7Y5</accession>
<name>A0A843U7Y5_COLES</name>
<organism evidence="2 3">
    <name type="scientific">Colocasia esculenta</name>
    <name type="common">Wild taro</name>
    <name type="synonym">Arum esculentum</name>
    <dbReference type="NCBI Taxonomy" id="4460"/>
    <lineage>
        <taxon>Eukaryota</taxon>
        <taxon>Viridiplantae</taxon>
        <taxon>Streptophyta</taxon>
        <taxon>Embryophyta</taxon>
        <taxon>Tracheophyta</taxon>
        <taxon>Spermatophyta</taxon>
        <taxon>Magnoliopsida</taxon>
        <taxon>Liliopsida</taxon>
        <taxon>Araceae</taxon>
        <taxon>Aroideae</taxon>
        <taxon>Colocasieae</taxon>
        <taxon>Colocasia</taxon>
    </lineage>
</organism>
<feature type="region of interest" description="Disordered" evidence="1">
    <location>
        <begin position="23"/>
        <end position="44"/>
    </location>
</feature>
<keyword evidence="3" id="KW-1185">Reference proteome</keyword>
<dbReference type="EMBL" id="NMUH01000572">
    <property type="protein sequence ID" value="MQL81532.1"/>
    <property type="molecule type" value="Genomic_DNA"/>
</dbReference>
<sequence length="107" mass="11675">MYWAPTSLVFPVPHFRELRPKSLKVPTNVKPPPPRHRQTLVSSPSSVVVSSPQLTACGGIAAGRCTATCRATRARRSSLLPATVRLLVLARYDADANYCSLPPWPLP</sequence>